<dbReference type="Pfam" id="PF09439">
    <property type="entry name" value="SRPRB"/>
    <property type="match status" value="1"/>
</dbReference>
<comment type="subcellular location">
    <subcellularLocation>
        <location evidence="1">Endoplasmic reticulum membrane</location>
        <topology evidence="1">Single-pass membrane protein</topology>
    </subcellularLocation>
</comment>
<dbReference type="EMBL" id="GG692397">
    <property type="protein sequence ID" value="EER33846.1"/>
    <property type="molecule type" value="Genomic_DNA"/>
</dbReference>
<protein>
    <recommendedName>
        <fullName evidence="3">Signal recognition particle receptor subunit beta</fullName>
    </recommendedName>
</protein>
<dbReference type="GO" id="GO:0043001">
    <property type="term" value="P:Golgi to plasma membrane protein transport"/>
    <property type="evidence" value="ECO:0007669"/>
    <property type="project" value="TreeGrafter"/>
</dbReference>
<name>C5M8E2_CANTT</name>
<dbReference type="RefSeq" id="XP_002548367.1">
    <property type="nucleotide sequence ID" value="XM_002548321.1"/>
</dbReference>
<evidence type="ECO:0000256" key="5">
    <source>
        <dbReference type="ARBA" id="ARBA00022741"/>
    </source>
</evidence>
<evidence type="ECO:0000256" key="8">
    <source>
        <dbReference type="ARBA" id="ARBA00023134"/>
    </source>
</evidence>
<dbReference type="Proteomes" id="UP000002037">
    <property type="component" value="Unassembled WGS sequence"/>
</dbReference>
<dbReference type="STRING" id="294747.C5M8E2"/>
<dbReference type="Gene3D" id="3.40.50.300">
    <property type="entry name" value="P-loop containing nucleotide triphosphate hydrolases"/>
    <property type="match status" value="1"/>
</dbReference>
<comment type="similarity">
    <text evidence="2">Belongs to the SRP receptor beta subunit family.</text>
</comment>
<keyword evidence="7" id="KW-1133">Transmembrane helix</keyword>
<dbReference type="PANTHER" id="PTHR45909">
    <property type="entry name" value="ADP-RIBOSYLATION FACTOR-RELATED PROTEIN 1"/>
    <property type="match status" value="1"/>
</dbReference>
<dbReference type="AlphaFoldDB" id="C5M8E2"/>
<dbReference type="eggNOG" id="KOG0090">
    <property type="taxonomic scope" value="Eukaryota"/>
</dbReference>
<dbReference type="GO" id="GO:0003924">
    <property type="term" value="F:GTPase activity"/>
    <property type="evidence" value="ECO:0007669"/>
    <property type="project" value="TreeGrafter"/>
</dbReference>
<keyword evidence="13" id="KW-1185">Reference proteome</keyword>
<dbReference type="PANTHER" id="PTHR45909:SF1">
    <property type="entry name" value="ADP-RIBOSYLATION FACTOR-RELATED PROTEIN 1"/>
    <property type="match status" value="1"/>
</dbReference>
<evidence type="ECO:0000256" key="11">
    <source>
        <dbReference type="SAM" id="MobiDB-lite"/>
    </source>
</evidence>
<organism evidence="12 13">
    <name type="scientific">Candida tropicalis (strain ATCC MYA-3404 / T1)</name>
    <name type="common">Yeast</name>
    <dbReference type="NCBI Taxonomy" id="294747"/>
    <lineage>
        <taxon>Eukaryota</taxon>
        <taxon>Fungi</taxon>
        <taxon>Dikarya</taxon>
        <taxon>Ascomycota</taxon>
        <taxon>Saccharomycotina</taxon>
        <taxon>Pichiomycetes</taxon>
        <taxon>Debaryomycetaceae</taxon>
        <taxon>Candida/Lodderomyces clade</taxon>
        <taxon>Candida</taxon>
    </lineage>
</organism>
<evidence type="ECO:0000313" key="13">
    <source>
        <dbReference type="Proteomes" id="UP000002037"/>
    </source>
</evidence>
<keyword evidence="9" id="KW-0472">Membrane</keyword>
<feature type="region of interest" description="Disordered" evidence="11">
    <location>
        <begin position="208"/>
        <end position="229"/>
    </location>
</feature>
<keyword evidence="5" id="KW-0547">Nucleotide-binding</keyword>
<evidence type="ECO:0000256" key="2">
    <source>
        <dbReference type="ARBA" id="ARBA00005619"/>
    </source>
</evidence>
<dbReference type="GO" id="GO:0005525">
    <property type="term" value="F:GTP binding"/>
    <property type="evidence" value="ECO:0007669"/>
    <property type="project" value="UniProtKB-KW"/>
</dbReference>
<evidence type="ECO:0000256" key="7">
    <source>
        <dbReference type="ARBA" id="ARBA00022989"/>
    </source>
</evidence>
<keyword evidence="10" id="KW-0675">Receptor</keyword>
<dbReference type="SUPFAM" id="SSF52540">
    <property type="entry name" value="P-loop containing nucleoside triphosphate hydrolases"/>
    <property type="match status" value="1"/>
</dbReference>
<reference evidence="12 13" key="1">
    <citation type="journal article" date="2009" name="Nature">
        <title>Evolution of pathogenicity and sexual reproduction in eight Candida genomes.</title>
        <authorList>
            <person name="Butler G."/>
            <person name="Rasmussen M.D."/>
            <person name="Lin M.F."/>
            <person name="Santos M.A."/>
            <person name="Sakthikumar S."/>
            <person name="Munro C.A."/>
            <person name="Rheinbay E."/>
            <person name="Grabherr M."/>
            <person name="Forche A."/>
            <person name="Reedy J.L."/>
            <person name="Agrafioti I."/>
            <person name="Arnaud M.B."/>
            <person name="Bates S."/>
            <person name="Brown A.J."/>
            <person name="Brunke S."/>
            <person name="Costanzo M.C."/>
            <person name="Fitzpatrick D.A."/>
            <person name="de Groot P.W."/>
            <person name="Harris D."/>
            <person name="Hoyer L.L."/>
            <person name="Hube B."/>
            <person name="Klis F.M."/>
            <person name="Kodira C."/>
            <person name="Lennard N."/>
            <person name="Logue M.E."/>
            <person name="Martin R."/>
            <person name="Neiman A.M."/>
            <person name="Nikolaou E."/>
            <person name="Quail M.A."/>
            <person name="Quinn J."/>
            <person name="Santos M.C."/>
            <person name="Schmitzberger F.F."/>
            <person name="Sherlock G."/>
            <person name="Shah P."/>
            <person name="Silverstein K.A."/>
            <person name="Skrzypek M.S."/>
            <person name="Soll D."/>
            <person name="Staggs R."/>
            <person name="Stansfield I."/>
            <person name="Stumpf M.P."/>
            <person name="Sudbery P.E."/>
            <person name="Srikantha T."/>
            <person name="Zeng Q."/>
            <person name="Berman J."/>
            <person name="Berriman M."/>
            <person name="Heitman J."/>
            <person name="Gow N.A."/>
            <person name="Lorenz M.C."/>
            <person name="Birren B.W."/>
            <person name="Kellis M."/>
            <person name="Cuomo C.A."/>
        </authorList>
    </citation>
    <scope>NUCLEOTIDE SEQUENCE [LARGE SCALE GENOMIC DNA]</scope>
    <source>
        <strain evidence="13">ATCC MYA-3404 / T1</strain>
    </source>
</reference>
<evidence type="ECO:0000313" key="12">
    <source>
        <dbReference type="EMBL" id="EER33846.1"/>
    </source>
</evidence>
<dbReference type="OrthoDB" id="41266at2759"/>
<dbReference type="InterPro" id="IPR027417">
    <property type="entry name" value="P-loop_NTPase"/>
</dbReference>
<dbReference type="GO" id="GO:0005789">
    <property type="term" value="C:endoplasmic reticulum membrane"/>
    <property type="evidence" value="ECO:0007669"/>
    <property type="project" value="UniProtKB-SubCell"/>
</dbReference>
<sequence>MDSVLIALLTILAGFLIILLIFFIQTGGLNSISPVSKKSKFYHPTFLILGSNNSGKTSLFNKLQHNEQIKNTVSSIEPNVSMINLPISNPSIGKKFQIIDYPGHLKLSKIFERLIINEITLKNLKGIIYMIDSSSININDDINFEKIVKFLYNLFSITERIPNGVDFLIAINKTDLFDSIPVHKIKNKLEFEINKLIRHEIDNVGKTSGIDDTGKDDDDDDDVSNGGNSDKNESLRAFWMGVVGNGDFTFDKLEGNVDFFGGSTTKNISQWENWLDEKVVNP</sequence>
<keyword evidence="6" id="KW-0256">Endoplasmic reticulum</keyword>
<accession>C5M8E2</accession>
<proteinExistence type="inferred from homology"/>
<evidence type="ECO:0000256" key="4">
    <source>
        <dbReference type="ARBA" id="ARBA00022692"/>
    </source>
</evidence>
<dbReference type="InterPro" id="IPR024156">
    <property type="entry name" value="Small_GTPase_ARF"/>
</dbReference>
<gene>
    <name evidence="12" type="ORF">CTRG_02664</name>
</gene>
<evidence type="ECO:0000256" key="10">
    <source>
        <dbReference type="ARBA" id="ARBA00023170"/>
    </source>
</evidence>
<dbReference type="VEuPathDB" id="FungiDB:CTRG_02664"/>
<keyword evidence="4" id="KW-0812">Transmembrane</keyword>
<dbReference type="GO" id="GO:0034067">
    <property type="term" value="P:protein localization to Golgi apparatus"/>
    <property type="evidence" value="ECO:0007669"/>
    <property type="project" value="TreeGrafter"/>
</dbReference>
<evidence type="ECO:0000256" key="9">
    <source>
        <dbReference type="ARBA" id="ARBA00023136"/>
    </source>
</evidence>
<dbReference type="GeneID" id="8302050"/>
<dbReference type="InterPro" id="IPR019009">
    <property type="entry name" value="SRP_receptor_beta_su"/>
</dbReference>
<dbReference type="CDD" id="cd04105">
    <property type="entry name" value="SR_beta"/>
    <property type="match status" value="1"/>
</dbReference>
<keyword evidence="8" id="KW-0342">GTP-binding</keyword>
<dbReference type="HOGENOM" id="CLU_091084_0_0_1"/>
<evidence type="ECO:0000256" key="1">
    <source>
        <dbReference type="ARBA" id="ARBA00004389"/>
    </source>
</evidence>
<dbReference type="KEGG" id="ctp:CTRG_02664"/>
<dbReference type="GO" id="GO:0006886">
    <property type="term" value="P:intracellular protein transport"/>
    <property type="evidence" value="ECO:0007669"/>
    <property type="project" value="TreeGrafter"/>
</dbReference>
<dbReference type="GO" id="GO:0005794">
    <property type="term" value="C:Golgi apparatus"/>
    <property type="evidence" value="ECO:0007669"/>
    <property type="project" value="TreeGrafter"/>
</dbReference>
<evidence type="ECO:0000256" key="6">
    <source>
        <dbReference type="ARBA" id="ARBA00022824"/>
    </source>
</evidence>
<feature type="compositionally biased region" description="Acidic residues" evidence="11">
    <location>
        <begin position="214"/>
        <end position="223"/>
    </location>
</feature>
<evidence type="ECO:0000256" key="3">
    <source>
        <dbReference type="ARBA" id="ARBA00020256"/>
    </source>
</evidence>